<gene>
    <name evidence="1" type="ORF">AMON00008_LOCUS34760</name>
</gene>
<protein>
    <submittedName>
        <fullName evidence="1">Uncharacterized protein</fullName>
    </submittedName>
</protein>
<proteinExistence type="predicted"/>
<evidence type="ECO:0000313" key="1">
    <source>
        <dbReference type="EMBL" id="CAE4612965.1"/>
    </source>
</evidence>
<accession>A0A7S4VII2</accession>
<dbReference type="AlphaFoldDB" id="A0A7S4VII2"/>
<reference evidence="1" key="1">
    <citation type="submission" date="2021-01" db="EMBL/GenBank/DDBJ databases">
        <authorList>
            <person name="Corre E."/>
            <person name="Pelletier E."/>
            <person name="Niang G."/>
            <person name="Scheremetjew M."/>
            <person name="Finn R."/>
            <person name="Kale V."/>
            <person name="Holt S."/>
            <person name="Cochrane G."/>
            <person name="Meng A."/>
            <person name="Brown T."/>
            <person name="Cohen L."/>
        </authorList>
    </citation>
    <scope>NUCLEOTIDE SEQUENCE</scope>
    <source>
        <strain evidence="1">CCMP3105</strain>
    </source>
</reference>
<name>A0A7S4VII2_9DINO</name>
<sequence>MQYSKSAIPSNFLPHLKPGQHSCGVYQDGPLQGWPAVCSSGWAQPTDSPCFCNCTLLSPALCSISSLWCCTAISASPACTFVSMWAATVGGRKVQGDGVPCGRCGNNAQEGNKEAHSHTDL</sequence>
<organism evidence="1">
    <name type="scientific">Alexandrium monilatum</name>
    <dbReference type="NCBI Taxonomy" id="311494"/>
    <lineage>
        <taxon>Eukaryota</taxon>
        <taxon>Sar</taxon>
        <taxon>Alveolata</taxon>
        <taxon>Dinophyceae</taxon>
        <taxon>Gonyaulacales</taxon>
        <taxon>Pyrocystaceae</taxon>
        <taxon>Alexandrium</taxon>
    </lineage>
</organism>
<dbReference type="EMBL" id="HBNR01049728">
    <property type="protein sequence ID" value="CAE4612965.1"/>
    <property type="molecule type" value="Transcribed_RNA"/>
</dbReference>